<keyword evidence="6" id="KW-0804">Transcription</keyword>
<keyword evidence="10" id="KW-1185">Reference proteome</keyword>
<dbReference type="Pfam" id="PF01497">
    <property type="entry name" value="Peripla_BP_2"/>
    <property type="match status" value="1"/>
</dbReference>
<dbReference type="PANTHER" id="PTHR30532">
    <property type="entry name" value="IRON III DICITRATE-BINDING PERIPLASMIC PROTEIN"/>
    <property type="match status" value="1"/>
</dbReference>
<gene>
    <name evidence="9" type="ORF">P4I72_19955</name>
</gene>
<dbReference type="PANTHER" id="PTHR30532:SF29">
    <property type="entry name" value="FE(3+) DICITRATE-BINDING PERIPLASMIC PROTEIN"/>
    <property type="match status" value="1"/>
</dbReference>
<dbReference type="RefSeq" id="WP_326073458.1">
    <property type="nucleotide sequence ID" value="NZ_JARLKY010000051.1"/>
</dbReference>
<dbReference type="InterPro" id="IPR009057">
    <property type="entry name" value="Homeodomain-like_sf"/>
</dbReference>
<keyword evidence="4" id="KW-0732">Signal</keyword>
<sequence>MDERIIRKTGYDMLDHIWIKLRTLTCIEDKGWRLTLDFVQSHTLMIAISSKLKVVVDGRICFLNPGNAFICLPGQLVQASAAEEHKGGLFLFQFDAVVEAGSTESGLELSRQKSVFPISGEISLADRSSISSLCSTISGNMQSDSALDRMRGQAAFQDLLCRLLQDALPAAVQDHASEALMDRTRTYMEQHFSRNITIDELAEMAGVSRYYYMRTFKLQNGRSAMDYLSELRINQAKVLMEKTKIRLRDIAKQVGYNDEYYFIRKFKQQVGIPPATYIKNRQRKVAAYSFPNIGQLLALKIVPFAAPMDHSWTDLYRRKYQYDVVTKLSHDYEFNREALRTARPDYIIGIDHFVPIDEQEKLKQVAPAFFVPWLKHNWREHLRLTSEFLGISSAAEQWIEDYERKAKMIRNQVKGVVNSDTVMIVQMTEADFYVYGERSIADVLYSDLQLNCPQQVKGIDTYQPATLQQLGDYDADRILLMFTNERSLQENWEILQRNEAWRALKAVQNHGVALISPWMWFEYSAYTQERFLSEASAVFKA</sequence>
<reference evidence="9 10" key="1">
    <citation type="submission" date="2023-03" db="EMBL/GenBank/DDBJ databases">
        <title>Bacillus Genome Sequencing.</title>
        <authorList>
            <person name="Dunlap C."/>
        </authorList>
    </citation>
    <scope>NUCLEOTIDE SEQUENCE [LARGE SCALE GENOMIC DNA]</scope>
    <source>
        <strain evidence="9 10">BD-533</strain>
    </source>
</reference>
<feature type="domain" description="HTH araC/xylS-type" evidence="7">
    <location>
        <begin position="182"/>
        <end position="280"/>
    </location>
</feature>
<evidence type="ECO:0000256" key="2">
    <source>
        <dbReference type="ARBA" id="ARBA00008814"/>
    </source>
</evidence>
<comment type="similarity">
    <text evidence="2">Belongs to the bacterial solute-binding protein 8 family.</text>
</comment>
<organism evidence="9 10">
    <name type="scientific">Paenibacillus alba</name>
    <dbReference type="NCBI Taxonomy" id="1197127"/>
    <lineage>
        <taxon>Bacteria</taxon>
        <taxon>Bacillati</taxon>
        <taxon>Bacillota</taxon>
        <taxon>Bacilli</taxon>
        <taxon>Bacillales</taxon>
        <taxon>Paenibacillaceae</taxon>
        <taxon>Paenibacillus</taxon>
    </lineage>
</organism>
<feature type="domain" description="Fe/B12 periplasmic-binding" evidence="8">
    <location>
        <begin position="284"/>
        <end position="541"/>
    </location>
</feature>
<dbReference type="SUPFAM" id="SSF53807">
    <property type="entry name" value="Helical backbone' metal receptor"/>
    <property type="match status" value="1"/>
</dbReference>
<dbReference type="Gene3D" id="3.40.50.1980">
    <property type="entry name" value="Nitrogenase molybdenum iron protein domain"/>
    <property type="match status" value="2"/>
</dbReference>
<evidence type="ECO:0000313" key="9">
    <source>
        <dbReference type="EMBL" id="MEC0229404.1"/>
    </source>
</evidence>
<evidence type="ECO:0000256" key="4">
    <source>
        <dbReference type="ARBA" id="ARBA00022729"/>
    </source>
</evidence>
<dbReference type="Gene3D" id="1.10.10.60">
    <property type="entry name" value="Homeodomain-like"/>
    <property type="match status" value="2"/>
</dbReference>
<proteinExistence type="inferred from homology"/>
<evidence type="ECO:0000256" key="5">
    <source>
        <dbReference type="ARBA" id="ARBA00023015"/>
    </source>
</evidence>
<dbReference type="Proteomes" id="UP001338137">
    <property type="component" value="Unassembled WGS sequence"/>
</dbReference>
<dbReference type="InterPro" id="IPR051313">
    <property type="entry name" value="Bact_iron-sidero_bind"/>
</dbReference>
<dbReference type="PROSITE" id="PS01124">
    <property type="entry name" value="HTH_ARAC_FAMILY_2"/>
    <property type="match status" value="1"/>
</dbReference>
<comment type="subcellular location">
    <subcellularLocation>
        <location evidence="1">Cell envelope</location>
    </subcellularLocation>
</comment>
<dbReference type="InterPro" id="IPR002491">
    <property type="entry name" value="ABC_transptr_periplasmic_BD"/>
</dbReference>
<dbReference type="PROSITE" id="PS50983">
    <property type="entry name" value="FE_B12_PBP"/>
    <property type="match status" value="1"/>
</dbReference>
<evidence type="ECO:0000256" key="1">
    <source>
        <dbReference type="ARBA" id="ARBA00004196"/>
    </source>
</evidence>
<dbReference type="EMBL" id="JARLKY010000051">
    <property type="protein sequence ID" value="MEC0229404.1"/>
    <property type="molecule type" value="Genomic_DNA"/>
</dbReference>
<comment type="caution">
    <text evidence="9">The sequence shown here is derived from an EMBL/GenBank/DDBJ whole genome shotgun (WGS) entry which is preliminary data.</text>
</comment>
<dbReference type="SUPFAM" id="SSF46689">
    <property type="entry name" value="Homeodomain-like"/>
    <property type="match status" value="2"/>
</dbReference>
<accession>A0ABU6G9J4</accession>
<protein>
    <submittedName>
        <fullName evidence="9">AraC family transcriptional regulator</fullName>
    </submittedName>
</protein>
<evidence type="ECO:0000256" key="6">
    <source>
        <dbReference type="ARBA" id="ARBA00023163"/>
    </source>
</evidence>
<dbReference type="SMART" id="SM00342">
    <property type="entry name" value="HTH_ARAC"/>
    <property type="match status" value="1"/>
</dbReference>
<evidence type="ECO:0000256" key="3">
    <source>
        <dbReference type="ARBA" id="ARBA00022448"/>
    </source>
</evidence>
<evidence type="ECO:0000313" key="10">
    <source>
        <dbReference type="Proteomes" id="UP001338137"/>
    </source>
</evidence>
<evidence type="ECO:0000259" key="7">
    <source>
        <dbReference type="PROSITE" id="PS01124"/>
    </source>
</evidence>
<dbReference type="Pfam" id="PF12833">
    <property type="entry name" value="HTH_18"/>
    <property type="match status" value="1"/>
</dbReference>
<name>A0ABU6G9J4_9BACL</name>
<evidence type="ECO:0000259" key="8">
    <source>
        <dbReference type="PROSITE" id="PS50983"/>
    </source>
</evidence>
<keyword evidence="3" id="KW-0813">Transport</keyword>
<keyword evidence="5" id="KW-0805">Transcription regulation</keyword>
<dbReference type="InterPro" id="IPR018060">
    <property type="entry name" value="HTH_AraC"/>
</dbReference>